<reference evidence="1" key="2">
    <citation type="submission" date="2021-03" db="UniProtKB">
        <authorList>
            <consortium name="EnsemblPlants"/>
        </authorList>
    </citation>
    <scope>IDENTIFICATION</scope>
</reference>
<dbReference type="Pfam" id="PF12023">
    <property type="entry name" value="DUF3511"/>
    <property type="match status" value="1"/>
</dbReference>
<dbReference type="InterPro" id="IPR021899">
    <property type="entry name" value="DUF3511"/>
</dbReference>
<protein>
    <submittedName>
        <fullName evidence="1">Uncharacterized protein</fullName>
    </submittedName>
</protein>
<accession>A0A803QZG8</accession>
<organism evidence="1 2">
    <name type="scientific">Cannabis sativa</name>
    <name type="common">Hemp</name>
    <name type="synonym">Marijuana</name>
    <dbReference type="NCBI Taxonomy" id="3483"/>
    <lineage>
        <taxon>Eukaryota</taxon>
        <taxon>Viridiplantae</taxon>
        <taxon>Streptophyta</taxon>
        <taxon>Embryophyta</taxon>
        <taxon>Tracheophyta</taxon>
        <taxon>Spermatophyta</taxon>
        <taxon>Magnoliopsida</taxon>
        <taxon>eudicotyledons</taxon>
        <taxon>Gunneridae</taxon>
        <taxon>Pentapetalae</taxon>
        <taxon>rosids</taxon>
        <taxon>fabids</taxon>
        <taxon>Rosales</taxon>
        <taxon>Cannabaceae</taxon>
        <taxon>Cannabis</taxon>
    </lineage>
</organism>
<dbReference type="Gramene" id="novel_model_3259_5bd9a17a.5.5bd9b138">
    <property type="protein sequence ID" value="cds.novel_model_3259_5bd9a17a.5.5bd9b138"/>
    <property type="gene ID" value="novel_gene_1737_5bd9a17a"/>
</dbReference>
<reference evidence="1" key="1">
    <citation type="submission" date="2018-11" db="EMBL/GenBank/DDBJ databases">
        <authorList>
            <person name="Grassa J C."/>
        </authorList>
    </citation>
    <scope>NUCLEOTIDE SEQUENCE [LARGE SCALE GENOMIC DNA]</scope>
</reference>
<evidence type="ECO:0000313" key="2">
    <source>
        <dbReference type="Proteomes" id="UP000596661"/>
    </source>
</evidence>
<dbReference type="AlphaFoldDB" id="A0A803QZG8"/>
<proteinExistence type="predicted"/>
<keyword evidence="2" id="KW-1185">Reference proteome</keyword>
<name>A0A803QZG8_CANSA</name>
<dbReference type="EMBL" id="UZAU01000372">
    <property type="status" value="NOT_ANNOTATED_CDS"/>
    <property type="molecule type" value="Genomic_DNA"/>
</dbReference>
<sequence>MDRSKSLPSHYSNLHGDARFDFEERSKSYSFNGDDDLATSSSNPEMKRRKRVAAYNMYATEEMRTPCGGCLWGTQRFSLFSRIFSGLYVVALGGWLS</sequence>
<evidence type="ECO:0000313" key="1">
    <source>
        <dbReference type="EnsemblPlants" id="cds.novel_model_3259_5bd9a17a.5.5bd9b138"/>
    </source>
</evidence>
<dbReference type="Proteomes" id="UP000596661">
    <property type="component" value="Chromosome 4"/>
</dbReference>
<dbReference type="EnsemblPlants" id="novel_model_3259_5bd9a17a.5.5bd9b138">
    <property type="protein sequence ID" value="cds.novel_model_3259_5bd9a17a.5.5bd9b138"/>
    <property type="gene ID" value="novel_gene_1737_5bd9a17a"/>
</dbReference>